<reference evidence="3" key="1">
    <citation type="submission" date="2009-07" db="EMBL/GenBank/DDBJ databases">
        <title>Complete genome sequence of Zobellia galactanivorans Dsij.</title>
        <authorList>
            <consortium name="Genoscope - CEA"/>
        </authorList>
    </citation>
    <scope>NUCLEOTIDE SEQUENCE [LARGE SCALE GENOMIC DNA]</scope>
    <source>
        <strain evidence="3">DSM 12802 / CCUG 47099 / CIP 106680 / NCIMB 13871 / Dsij</strain>
    </source>
</reference>
<dbReference type="KEGG" id="zga:ZOBELLIA_1034"/>
<dbReference type="Proteomes" id="UP000008898">
    <property type="component" value="Chromosome"/>
</dbReference>
<evidence type="ECO:0000313" key="2">
    <source>
        <dbReference type="EMBL" id="CAZ95091.1"/>
    </source>
</evidence>
<dbReference type="AlphaFoldDB" id="G0LA66"/>
<reference evidence="2 3" key="2">
    <citation type="journal article" date="2012" name="Environ. Microbiol.">
        <title>Characterization of the first alginolytic operons in a marine bacterium: from their emergence in marine Flavobacteriia to their independent transfers to marine Proteobacteria and human gut Bacteroides.</title>
        <authorList>
            <person name="Thomas F."/>
            <person name="Barbeyron T."/>
            <person name="Tonon T."/>
            <person name="Genicot S."/>
            <person name="Czjzek M."/>
            <person name="Michel G."/>
        </authorList>
    </citation>
    <scope>NUCLEOTIDE SEQUENCE [LARGE SCALE GENOMIC DNA]</scope>
    <source>
        <strain evidence="3">DSM 12802 / CCUG 47099 / CIP 106680 / NCIMB 13871 / Dsij</strain>
    </source>
</reference>
<evidence type="ECO:0000313" key="3">
    <source>
        <dbReference type="Proteomes" id="UP000008898"/>
    </source>
</evidence>
<keyword evidence="1" id="KW-0812">Transmembrane</keyword>
<proteinExistence type="predicted"/>
<dbReference type="EMBL" id="FP476056">
    <property type="protein sequence ID" value="CAZ95091.1"/>
    <property type="molecule type" value="Genomic_DNA"/>
</dbReference>
<feature type="transmembrane region" description="Helical" evidence="1">
    <location>
        <begin position="12"/>
        <end position="31"/>
    </location>
</feature>
<organism evidence="2 3">
    <name type="scientific">Zobellia galactanivorans (strain DSM 12802 / CCUG 47099 / CIP 106680 / NCIMB 13871 / Dsij)</name>
    <dbReference type="NCBI Taxonomy" id="63186"/>
    <lineage>
        <taxon>Bacteria</taxon>
        <taxon>Pseudomonadati</taxon>
        <taxon>Bacteroidota</taxon>
        <taxon>Flavobacteriia</taxon>
        <taxon>Flavobacteriales</taxon>
        <taxon>Flavobacteriaceae</taxon>
        <taxon>Zobellia</taxon>
    </lineage>
</organism>
<name>G0LA66_ZOBGA</name>
<accession>G0LA66</accession>
<protein>
    <submittedName>
        <fullName evidence="2">Uncharacterized protein</fullName>
    </submittedName>
</protein>
<sequence>MGTDISDSLEGTYLLFGMAITGVAVLGSLVFS</sequence>
<keyword evidence="1" id="KW-0472">Membrane</keyword>
<keyword evidence="1" id="KW-1133">Transmembrane helix</keyword>
<evidence type="ECO:0000256" key="1">
    <source>
        <dbReference type="SAM" id="Phobius"/>
    </source>
</evidence>
<dbReference type="HOGENOM" id="CLU_3392142_0_0_10"/>
<gene>
    <name evidence="2" type="ordered locus">zobellia_1034</name>
</gene>
<keyword evidence="3" id="KW-1185">Reference proteome</keyword>